<dbReference type="Proteomes" id="UP001404845">
    <property type="component" value="Unassembled WGS sequence"/>
</dbReference>
<comment type="caution">
    <text evidence="1">The sequence shown here is derived from an EMBL/GenBank/DDBJ whole genome shotgun (WGS) entry which is preliminary data.</text>
</comment>
<keyword evidence="2" id="KW-1185">Reference proteome</keyword>
<evidence type="ECO:0000313" key="2">
    <source>
        <dbReference type="Proteomes" id="UP001404845"/>
    </source>
</evidence>
<dbReference type="RefSeq" id="WP_345970624.1">
    <property type="nucleotide sequence ID" value="NZ_JAQYXL010000001.1"/>
</dbReference>
<reference evidence="1 2" key="1">
    <citation type="journal article" date="2023" name="PLoS ONE">
        <title>Complete genome assembly of Hawai'i environmental nontuberculous mycobacteria reveals unexpected co-isolation with methylobacteria.</title>
        <authorList>
            <person name="Hendrix J."/>
            <person name="Epperson L.E."/>
            <person name="Tong E.I."/>
            <person name="Chan Y.L."/>
            <person name="Hasan N.A."/>
            <person name="Dawrs S.N."/>
            <person name="Norton G.J."/>
            <person name="Virdi R."/>
            <person name="Crooks J.L."/>
            <person name="Chan E.D."/>
            <person name="Honda J.R."/>
            <person name="Strong M."/>
        </authorList>
    </citation>
    <scope>NUCLEOTIDE SEQUENCE [LARGE SCALE GENOMIC DNA]</scope>
    <source>
        <strain evidence="1 2">NJH_HI01</strain>
    </source>
</reference>
<dbReference type="EMBL" id="JAQYXL010000001">
    <property type="protein sequence ID" value="MEN3227717.1"/>
    <property type="molecule type" value="Genomic_DNA"/>
</dbReference>
<gene>
    <name evidence="1" type="ORF">PUR21_08745</name>
</gene>
<organism evidence="1 2">
    <name type="scientific">Methylorubrum rhodesianum</name>
    <dbReference type="NCBI Taxonomy" id="29427"/>
    <lineage>
        <taxon>Bacteria</taxon>
        <taxon>Pseudomonadati</taxon>
        <taxon>Pseudomonadota</taxon>
        <taxon>Alphaproteobacteria</taxon>
        <taxon>Hyphomicrobiales</taxon>
        <taxon>Methylobacteriaceae</taxon>
        <taxon>Methylorubrum</taxon>
    </lineage>
</organism>
<name>A0ABU9Z8R9_9HYPH</name>
<evidence type="ECO:0000313" key="1">
    <source>
        <dbReference type="EMBL" id="MEN3227717.1"/>
    </source>
</evidence>
<proteinExistence type="predicted"/>
<accession>A0ABU9Z8R9</accession>
<protein>
    <submittedName>
        <fullName evidence="1">Uncharacterized protein</fullName>
    </submittedName>
</protein>
<sequence length="192" mass="21846">MVAPSRNHFNLGITQVLNRASPRNHLKLRLARPSGGPFAFQRNRKDPSEIAAHIDLQLVVFRRQSDLPHQRADHVGGDHPLLLRIFLKRGIQFVDLDVVMMRHVGMQEGWRLFGVLKERLQLLLSTLQHDHLLVETIGGASLQNEVQKRVEFAVNPLDLGFGRVDRRPAFHAEPVHLAGEFLAELLEQRGVH</sequence>